<organism evidence="10 11">
    <name type="scientific">[Candida] anglica</name>
    <dbReference type="NCBI Taxonomy" id="148631"/>
    <lineage>
        <taxon>Eukaryota</taxon>
        <taxon>Fungi</taxon>
        <taxon>Dikarya</taxon>
        <taxon>Ascomycota</taxon>
        <taxon>Saccharomycotina</taxon>
        <taxon>Pichiomycetes</taxon>
        <taxon>Debaryomycetaceae</taxon>
        <taxon>Kurtzmaniella</taxon>
    </lineage>
</organism>
<name>A0ABP0E815_9ASCO</name>
<comment type="similarity">
    <text evidence="2 7">Belongs to the Mediator complex subunit 1 family.</text>
</comment>
<keyword evidence="4 7" id="KW-0010">Activator</keyword>
<evidence type="ECO:0000256" key="1">
    <source>
        <dbReference type="ARBA" id="ARBA00004123"/>
    </source>
</evidence>
<gene>
    <name evidence="10" type="ORF">CAAN4_B11232</name>
</gene>
<evidence type="ECO:0000259" key="9">
    <source>
        <dbReference type="Pfam" id="PF10744"/>
    </source>
</evidence>
<evidence type="ECO:0000313" key="10">
    <source>
        <dbReference type="EMBL" id="CAK7897755.1"/>
    </source>
</evidence>
<evidence type="ECO:0000313" key="11">
    <source>
        <dbReference type="Proteomes" id="UP001497600"/>
    </source>
</evidence>
<accession>A0ABP0E815</accession>
<evidence type="ECO:0000256" key="7">
    <source>
        <dbReference type="RuleBase" id="RU364059"/>
    </source>
</evidence>
<comment type="subcellular location">
    <subcellularLocation>
        <location evidence="1 7">Nucleus</location>
    </subcellularLocation>
</comment>
<evidence type="ECO:0000256" key="6">
    <source>
        <dbReference type="ARBA" id="ARBA00023242"/>
    </source>
</evidence>
<feature type="domain" description="Mediator complex subunit Med1" evidence="9">
    <location>
        <begin position="16"/>
        <end position="398"/>
    </location>
</feature>
<reference evidence="10 11" key="1">
    <citation type="submission" date="2024-01" db="EMBL/GenBank/DDBJ databases">
        <authorList>
            <consortium name="Genoscope - CEA"/>
            <person name="William W."/>
        </authorList>
    </citation>
    <scope>NUCLEOTIDE SEQUENCE [LARGE SCALE GENOMIC DNA]</scope>
    <source>
        <strain evidence="10 11">29B2s-10</strain>
    </source>
</reference>
<feature type="compositionally biased region" description="Acidic residues" evidence="8">
    <location>
        <begin position="477"/>
        <end position="486"/>
    </location>
</feature>
<dbReference type="PANTHER" id="PTHR35041">
    <property type="entry name" value="MEDIATOR OF RNA POLYMERASE II TRANSCRIPTION SUBUNIT 1"/>
    <property type="match status" value="1"/>
</dbReference>
<dbReference type="PANTHER" id="PTHR35041:SF4">
    <property type="entry name" value="MEDIATOR OF RNA POLYMERASE II TRANSCRIPTION SUBUNIT 1"/>
    <property type="match status" value="1"/>
</dbReference>
<dbReference type="Proteomes" id="UP001497600">
    <property type="component" value="Chromosome B"/>
</dbReference>
<keyword evidence="5 7" id="KW-0804">Transcription</keyword>
<evidence type="ECO:0000256" key="2">
    <source>
        <dbReference type="ARBA" id="ARBA00006210"/>
    </source>
</evidence>
<evidence type="ECO:0000256" key="4">
    <source>
        <dbReference type="ARBA" id="ARBA00023159"/>
    </source>
</evidence>
<protein>
    <recommendedName>
        <fullName evidence="7">Mediator of RNA polymerase II transcription subunit 1</fullName>
    </recommendedName>
    <alternativeName>
        <fullName evidence="7">Mediator complex subunit 1</fullName>
    </alternativeName>
</protein>
<proteinExistence type="inferred from homology"/>
<dbReference type="InterPro" id="IPR019680">
    <property type="entry name" value="Mediator_Med1"/>
</dbReference>
<evidence type="ECO:0000256" key="5">
    <source>
        <dbReference type="ARBA" id="ARBA00023163"/>
    </source>
</evidence>
<keyword evidence="6 7" id="KW-0539">Nucleus</keyword>
<keyword evidence="3 7" id="KW-0805">Transcription regulation</keyword>
<evidence type="ECO:0000256" key="3">
    <source>
        <dbReference type="ARBA" id="ARBA00023015"/>
    </source>
</evidence>
<dbReference type="Pfam" id="PF10744">
    <property type="entry name" value="Med1"/>
    <property type="match status" value="1"/>
</dbReference>
<evidence type="ECO:0000256" key="8">
    <source>
        <dbReference type="SAM" id="MobiDB-lite"/>
    </source>
</evidence>
<feature type="region of interest" description="Disordered" evidence="8">
    <location>
        <begin position="459"/>
        <end position="490"/>
    </location>
</feature>
<keyword evidence="11" id="KW-1185">Reference proteome</keyword>
<comment type="function">
    <text evidence="7">Component of the Mediator complex, a coactivator involved in the regulated transcription of nearly all RNA polymerase II-dependent genes. Mediator functions as a bridge to convey information from gene-specific regulatory proteins to the basal RNA polymerase II transcription machinery. Mediator is recruited to promoters by direct interactions with regulatory proteins and serves as a scaffold for the assembly of a functional preinitiation complex with RNA polymerase II and the general transcription factors.</text>
</comment>
<feature type="compositionally biased region" description="Basic and acidic residues" evidence="8">
    <location>
        <begin position="463"/>
        <end position="476"/>
    </location>
</feature>
<dbReference type="EMBL" id="OZ004254">
    <property type="protein sequence ID" value="CAK7897755.1"/>
    <property type="molecule type" value="Genomic_DNA"/>
</dbReference>
<sequence length="572" mass="64148">MTSDVTSGFNGAIHSALQLLYDHSSTYNVSIELVQKLAQQLGLDTFIDKDAYTHAGTNGEHQFKRLSIAGSLVLIDIDFLDDHTILKVSLSSANHTGEINSGSPSDAQSQEPIIESRSTNSEGLETILLGDNISQRSFLNTSAEGILLQNLTSSTKLNTFPSNLKYLASLDSLSLPNFDFFLYLDRIALILSAVSQLKKNGDDDDELAFTKDIIGEIIANNKPRLELGIFLKYWQDYRYINQELKGRDVPLIGDAHTFRFVIQQGENKTVPNYTLSNQWKIDDKTYEIKFKEVDTVESTNSTLKLSLSEAITIPKTVIEYLDLYEYETRETIDEVFQQLSGTQLVGYTLHGYEVKIGLEFPQEFINVTSLSIKMLNSISRIVPVFRNFHVFNKLIQSIDSKGEKLDSSELGKYNEVNRRALKESLRLPDGVSNEELMGLSLGGDNPALSSIKPINTAGADLDDFMKEDERNESEENKMEDESEENKEEQTQTKISMILSEVDYSSKNTDLIVALQGNVQSQSIDLKFKISNGQIQSLTEDVDMEGGDDKNEKLIKALKITEDVIKSIEKVYI</sequence>